<dbReference type="PANTHER" id="PTHR10648">
    <property type="entry name" value="SERINE/THREONINE-PROTEIN PHOSPHATASE PP2A 65 KDA REGULATORY SUBUNIT"/>
    <property type="match status" value="1"/>
</dbReference>
<dbReference type="InterPro" id="IPR011989">
    <property type="entry name" value="ARM-like"/>
</dbReference>
<dbReference type="AlphaFoldDB" id="A0AAD1WCA9"/>
<evidence type="ECO:0000256" key="2">
    <source>
        <dbReference type="PROSITE-ProRule" id="PRU00103"/>
    </source>
</evidence>
<dbReference type="GO" id="GO:0019888">
    <property type="term" value="F:protein phosphatase regulator activity"/>
    <property type="evidence" value="ECO:0007669"/>
    <property type="project" value="TreeGrafter"/>
</dbReference>
<evidence type="ECO:0000256" key="1">
    <source>
        <dbReference type="ARBA" id="ARBA00022737"/>
    </source>
</evidence>
<dbReference type="InterPro" id="IPR000357">
    <property type="entry name" value="HEAT"/>
</dbReference>
<protein>
    <submittedName>
        <fullName evidence="3">Serine threonine- phosphatase 2A 65 kDa regulatory subunit A alpha isoform</fullName>
    </submittedName>
</protein>
<feature type="repeat" description="HEAT" evidence="2">
    <location>
        <begin position="82"/>
        <end position="120"/>
    </location>
</feature>
<dbReference type="InterPro" id="IPR016024">
    <property type="entry name" value="ARM-type_fold"/>
</dbReference>
<dbReference type="Gene3D" id="1.25.10.10">
    <property type="entry name" value="Leucine-rich Repeat Variant"/>
    <property type="match status" value="1"/>
</dbReference>
<reference evidence="3" key="1">
    <citation type="submission" date="2022-03" db="EMBL/GenBank/DDBJ databases">
        <authorList>
            <person name="Alioto T."/>
            <person name="Alioto T."/>
            <person name="Gomez Garrido J."/>
        </authorList>
    </citation>
    <scope>NUCLEOTIDE SEQUENCE</scope>
</reference>
<dbReference type="GO" id="GO:0005829">
    <property type="term" value="C:cytosol"/>
    <property type="evidence" value="ECO:0007669"/>
    <property type="project" value="TreeGrafter"/>
</dbReference>
<evidence type="ECO:0000313" key="3">
    <source>
        <dbReference type="EMBL" id="CAH2299328.1"/>
    </source>
</evidence>
<dbReference type="GO" id="GO:0000159">
    <property type="term" value="C:protein phosphatase type 2A complex"/>
    <property type="evidence" value="ECO:0007669"/>
    <property type="project" value="TreeGrafter"/>
</dbReference>
<keyword evidence="1" id="KW-0677">Repeat</keyword>
<gene>
    <name evidence="3" type="ORF">PECUL_23A004657</name>
</gene>
<dbReference type="PROSITE" id="PS50077">
    <property type="entry name" value="HEAT_REPEAT"/>
    <property type="match status" value="1"/>
</dbReference>
<dbReference type="SUPFAM" id="SSF48371">
    <property type="entry name" value="ARM repeat"/>
    <property type="match status" value="1"/>
</dbReference>
<dbReference type="GO" id="GO:0005634">
    <property type="term" value="C:nucleus"/>
    <property type="evidence" value="ECO:0007669"/>
    <property type="project" value="TreeGrafter"/>
</dbReference>
<evidence type="ECO:0000313" key="4">
    <source>
        <dbReference type="Proteomes" id="UP001295444"/>
    </source>
</evidence>
<dbReference type="Proteomes" id="UP001295444">
    <property type="component" value="Chromosome 06"/>
</dbReference>
<proteinExistence type="predicted"/>
<keyword evidence="4" id="KW-1185">Reference proteome</keyword>
<sequence>MEAHFVPLVKQLTSSDWLTSYTSSCGFFSVFYPRVSSTVKAEFRQHFRNLSSDYTPRVRRAPASILGEFAKVLELEYVKSEIIPMFSNLASDEQDSVRLLAVEACVNIAELLPQEELEPLVMPTLSQAAEDKCCVRYVVADKFTELRKAVGPEITKTDLVPAFFLEPLEGL</sequence>
<organism evidence="3 4">
    <name type="scientific">Pelobates cultripes</name>
    <name type="common">Western spadefoot toad</name>
    <dbReference type="NCBI Taxonomy" id="61616"/>
    <lineage>
        <taxon>Eukaryota</taxon>
        <taxon>Metazoa</taxon>
        <taxon>Chordata</taxon>
        <taxon>Craniata</taxon>
        <taxon>Vertebrata</taxon>
        <taxon>Euteleostomi</taxon>
        <taxon>Amphibia</taxon>
        <taxon>Batrachia</taxon>
        <taxon>Anura</taxon>
        <taxon>Pelobatoidea</taxon>
        <taxon>Pelobatidae</taxon>
        <taxon>Pelobates</taxon>
    </lineage>
</organism>
<dbReference type="InterPro" id="IPR021133">
    <property type="entry name" value="HEAT_type_2"/>
</dbReference>
<dbReference type="InterPro" id="IPR051023">
    <property type="entry name" value="PP2A_Regulatory_Subunit_A"/>
</dbReference>
<dbReference type="Pfam" id="PF02985">
    <property type="entry name" value="HEAT"/>
    <property type="match status" value="1"/>
</dbReference>
<accession>A0AAD1WCA9</accession>
<dbReference type="GO" id="GO:0007059">
    <property type="term" value="P:chromosome segregation"/>
    <property type="evidence" value="ECO:0007669"/>
    <property type="project" value="TreeGrafter"/>
</dbReference>
<dbReference type="PANTHER" id="PTHR10648:SF2">
    <property type="entry name" value="SERINE_THREONINE-PROTEIN PHOSPHATASE 2A 65 KDA REGULATORY SUBUNIT A ALPHA ISOFORM"/>
    <property type="match status" value="1"/>
</dbReference>
<dbReference type="EMBL" id="OW240917">
    <property type="protein sequence ID" value="CAH2299328.1"/>
    <property type="molecule type" value="Genomic_DNA"/>
</dbReference>
<name>A0AAD1WCA9_PELCU</name>